<dbReference type="InterPro" id="IPR036412">
    <property type="entry name" value="HAD-like_sf"/>
</dbReference>
<dbReference type="SFLD" id="SFLDS00003">
    <property type="entry name" value="Haloacid_Dehalogenase"/>
    <property type="match status" value="1"/>
</dbReference>
<dbReference type="CDD" id="cd01629">
    <property type="entry name" value="HAD_EP"/>
    <property type="match status" value="1"/>
</dbReference>
<dbReference type="SUPFAM" id="SSF56784">
    <property type="entry name" value="HAD-like"/>
    <property type="match status" value="1"/>
</dbReference>
<feature type="binding site" evidence="6">
    <location>
        <position position="13"/>
    </location>
    <ligand>
        <name>Mg(2+)</name>
        <dbReference type="ChEBI" id="CHEBI:18420"/>
    </ligand>
</feature>
<dbReference type="PANTHER" id="PTHR20371:SF1">
    <property type="entry name" value="ENOLASE-PHOSPHATASE E1"/>
    <property type="match status" value="1"/>
</dbReference>
<dbReference type="InterPro" id="IPR023214">
    <property type="entry name" value="HAD_sf"/>
</dbReference>
<comment type="cofactor">
    <cofactor evidence="6">
        <name>Mg(2+)</name>
        <dbReference type="ChEBI" id="CHEBI:18420"/>
    </cofactor>
    <text evidence="6">Binds 1 Mg(2+) ion per subunit.</text>
</comment>
<comment type="catalytic activity">
    <reaction evidence="6">
        <text>5-methylsulfanyl-2,3-dioxopentyl phosphate + H2O = 1,2-dihydroxy-5-(methylsulfanyl)pent-1-en-3-one + phosphate</text>
        <dbReference type="Rhea" id="RHEA:21700"/>
        <dbReference type="ChEBI" id="CHEBI:15377"/>
        <dbReference type="ChEBI" id="CHEBI:43474"/>
        <dbReference type="ChEBI" id="CHEBI:49252"/>
        <dbReference type="ChEBI" id="CHEBI:58828"/>
        <dbReference type="EC" id="3.1.3.77"/>
    </reaction>
</comment>
<evidence type="ECO:0000256" key="3">
    <source>
        <dbReference type="ARBA" id="ARBA00022801"/>
    </source>
</evidence>
<evidence type="ECO:0000256" key="5">
    <source>
        <dbReference type="ARBA" id="ARBA00023167"/>
    </source>
</evidence>
<feature type="binding site" evidence="6">
    <location>
        <begin position="125"/>
        <end position="126"/>
    </location>
    <ligand>
        <name>substrate</name>
    </ligand>
</feature>
<keyword evidence="1 6" id="KW-0028">Amino-acid biosynthesis</keyword>
<dbReference type="EC" id="3.1.3.77" evidence="6"/>
<proteinExistence type="inferred from homology"/>
<name>A0A0C3C7Y3_OIDMZ</name>
<dbReference type="SFLD" id="SFLDG01129">
    <property type="entry name" value="C1.5:_HAD__Beta-PGM__Phosphata"/>
    <property type="match status" value="1"/>
</dbReference>
<dbReference type="Proteomes" id="UP000054321">
    <property type="component" value="Unassembled WGS sequence"/>
</dbReference>
<evidence type="ECO:0000256" key="6">
    <source>
        <dbReference type="HAMAP-Rule" id="MF_03117"/>
    </source>
</evidence>
<comment type="pathway">
    <text evidence="6">Amino-acid biosynthesis; L-methionine biosynthesis via salvage pathway; L-methionine from S-methyl-5-thio-alpha-D-ribose 1-phosphate: step 4/6.</text>
</comment>
<dbReference type="UniPathway" id="UPA00904">
    <property type="reaction ID" value="UER00876"/>
</dbReference>
<dbReference type="Gene3D" id="3.40.50.1000">
    <property type="entry name" value="HAD superfamily/HAD-like"/>
    <property type="match status" value="1"/>
</dbReference>
<keyword evidence="6" id="KW-0539">Nucleus</keyword>
<dbReference type="GO" id="GO:0005634">
    <property type="term" value="C:nucleus"/>
    <property type="evidence" value="ECO:0007669"/>
    <property type="project" value="UniProtKB-SubCell"/>
</dbReference>
<comment type="pathway">
    <text evidence="6">Amino-acid biosynthesis; L-methionine biosynthesis via salvage pathway; L-methionine from S-methyl-5-thio-alpha-D-ribose 1-phosphate: step 3/6.</text>
</comment>
<evidence type="ECO:0000256" key="2">
    <source>
        <dbReference type="ARBA" id="ARBA00022723"/>
    </source>
</evidence>
<comment type="subunit">
    <text evidence="6">Monomer.</text>
</comment>
<comment type="subcellular location">
    <subcellularLocation>
        <location evidence="6">Cytoplasm</location>
    </subcellularLocation>
    <subcellularLocation>
        <location evidence="6">Nucleus</location>
    </subcellularLocation>
</comment>
<dbReference type="PANTHER" id="PTHR20371">
    <property type="entry name" value="ENOLASE-PHOSPHATASE E1"/>
    <property type="match status" value="1"/>
</dbReference>
<dbReference type="HAMAP" id="MF_03117">
    <property type="entry name" value="Salvage_MtnC_euk"/>
    <property type="match status" value="1"/>
</dbReference>
<keyword evidence="8" id="KW-1185">Reference proteome</keyword>
<keyword evidence="2 6" id="KW-0479">Metal-binding</keyword>
<evidence type="ECO:0000256" key="4">
    <source>
        <dbReference type="ARBA" id="ARBA00022842"/>
    </source>
</evidence>
<dbReference type="FunCoup" id="A0A0C3C7Y3">
    <property type="interactions" value="647"/>
</dbReference>
<dbReference type="GO" id="GO:0019509">
    <property type="term" value="P:L-methionine salvage from methylthioadenosine"/>
    <property type="evidence" value="ECO:0007669"/>
    <property type="project" value="UniProtKB-UniRule"/>
</dbReference>
<protein>
    <recommendedName>
        <fullName evidence="6">Enolase-phosphatase E1</fullName>
        <ecNumber evidence="6">3.1.3.77</ecNumber>
    </recommendedName>
    <alternativeName>
        <fullName evidence="6">2,3-diketo-5-methylthio-1-phosphopentane phosphatase</fullName>
    </alternativeName>
</protein>
<dbReference type="NCBIfam" id="TIGR01691">
    <property type="entry name" value="enolase-ppase"/>
    <property type="match status" value="1"/>
</dbReference>
<dbReference type="GO" id="GO:0043874">
    <property type="term" value="F:acireductone synthase activity"/>
    <property type="evidence" value="ECO:0007669"/>
    <property type="project" value="UniProtKB-EC"/>
</dbReference>
<organism evidence="7 8">
    <name type="scientific">Oidiodendron maius (strain Zn)</name>
    <dbReference type="NCBI Taxonomy" id="913774"/>
    <lineage>
        <taxon>Eukaryota</taxon>
        <taxon>Fungi</taxon>
        <taxon>Dikarya</taxon>
        <taxon>Ascomycota</taxon>
        <taxon>Pezizomycotina</taxon>
        <taxon>Leotiomycetes</taxon>
        <taxon>Leotiomycetes incertae sedis</taxon>
        <taxon>Myxotrichaceae</taxon>
        <taxon>Oidiodendron</taxon>
    </lineage>
</organism>
<accession>A0A0C3C7Y3</accession>
<dbReference type="InterPro" id="IPR027511">
    <property type="entry name" value="ENOPH1_eukaryotes"/>
</dbReference>
<comment type="function">
    <text evidence="6">Bifunctional enzyme that catalyzes the enolization of 2,3-diketo-5-methylthiopentyl-1-phosphate (DK-MTP-1-P) into the intermediate 2-hydroxy-3-keto-5-methylthiopentenyl-1-phosphate (HK-MTPenyl-1-P), which is then dephosphorylated to form the acireductone 1,2-dihydroxy-3-keto-5-methylthiopentene (DHK-MTPene).</text>
</comment>
<dbReference type="HOGENOM" id="CLU_023273_1_1_1"/>
<keyword evidence="5 6" id="KW-0486">Methionine biosynthesis</keyword>
<reference evidence="8" key="2">
    <citation type="submission" date="2015-01" db="EMBL/GenBank/DDBJ databases">
        <title>Evolutionary Origins and Diversification of the Mycorrhizal Mutualists.</title>
        <authorList>
            <consortium name="DOE Joint Genome Institute"/>
            <consortium name="Mycorrhizal Genomics Consortium"/>
            <person name="Kohler A."/>
            <person name="Kuo A."/>
            <person name="Nagy L.G."/>
            <person name="Floudas D."/>
            <person name="Copeland A."/>
            <person name="Barry K.W."/>
            <person name="Cichocki N."/>
            <person name="Veneault-Fourrey C."/>
            <person name="LaButti K."/>
            <person name="Lindquist E.A."/>
            <person name="Lipzen A."/>
            <person name="Lundell T."/>
            <person name="Morin E."/>
            <person name="Murat C."/>
            <person name="Riley R."/>
            <person name="Ohm R."/>
            <person name="Sun H."/>
            <person name="Tunlid A."/>
            <person name="Henrissat B."/>
            <person name="Grigoriev I.V."/>
            <person name="Hibbett D.S."/>
            <person name="Martin F."/>
        </authorList>
    </citation>
    <scope>NUCLEOTIDE SEQUENCE [LARGE SCALE GENOMIC DNA]</scope>
    <source>
        <strain evidence="8">Zn</strain>
    </source>
</reference>
<dbReference type="InParanoid" id="A0A0C3C7Y3"/>
<sequence length="238" mass="25800">MNADTQAILLDIEGTVCPITFVKDVLFPYALAALPATLSTHWSTPSFQPYLAAFPLEHTTTPDTLLSHITALTAQDSKLPALKSLQGYLFAQGYSSGALQCPLFPDVPPSLHTWHALSIPIMIYSSGSVAAQKLLFEHTTSTPSDLRPLLSDYFDTVNAGPKTEAASYAKIASSRPEIEISKWLFLSDNPKEVKAAKEAGIQSFIVMREGNAPLSDEERAAHRVVASFEEVRILGVGI</sequence>
<dbReference type="GO" id="GO:0005737">
    <property type="term" value="C:cytoplasm"/>
    <property type="evidence" value="ECO:0007669"/>
    <property type="project" value="UniProtKB-SubCell"/>
</dbReference>
<keyword evidence="6" id="KW-0963">Cytoplasm</keyword>
<evidence type="ECO:0000256" key="1">
    <source>
        <dbReference type="ARBA" id="ARBA00022605"/>
    </source>
</evidence>
<dbReference type="Gene3D" id="1.10.720.60">
    <property type="match status" value="1"/>
</dbReference>
<dbReference type="AlphaFoldDB" id="A0A0C3C7Y3"/>
<dbReference type="Pfam" id="PF00702">
    <property type="entry name" value="Hydrolase"/>
    <property type="match status" value="1"/>
</dbReference>
<keyword evidence="3 6" id="KW-0378">Hydrolase</keyword>
<keyword evidence="4 6" id="KW-0460">Magnesium</keyword>
<feature type="binding site" evidence="6">
    <location>
        <position position="188"/>
    </location>
    <ligand>
        <name>Mg(2+)</name>
        <dbReference type="ChEBI" id="CHEBI:18420"/>
    </ligand>
</feature>
<evidence type="ECO:0000313" key="7">
    <source>
        <dbReference type="EMBL" id="KIM95023.1"/>
    </source>
</evidence>
<feature type="binding site" evidence="6">
    <location>
        <position position="11"/>
    </location>
    <ligand>
        <name>Mg(2+)</name>
        <dbReference type="ChEBI" id="CHEBI:18420"/>
    </ligand>
</feature>
<dbReference type="OrthoDB" id="272500at2759"/>
<feature type="binding site" evidence="6">
    <location>
        <position position="162"/>
    </location>
    <ligand>
        <name>substrate</name>
    </ligand>
</feature>
<dbReference type="STRING" id="913774.A0A0C3C7Y3"/>
<dbReference type="GO" id="GO:0000287">
    <property type="term" value="F:magnesium ion binding"/>
    <property type="evidence" value="ECO:0007669"/>
    <property type="project" value="UniProtKB-UniRule"/>
</dbReference>
<dbReference type="EMBL" id="KN832888">
    <property type="protein sequence ID" value="KIM95023.1"/>
    <property type="molecule type" value="Genomic_DNA"/>
</dbReference>
<comment type="similarity">
    <text evidence="6">Belongs to the HAD-like hydrolase superfamily. MasA/MtnC family.</text>
</comment>
<dbReference type="SFLD" id="SFLDG01133">
    <property type="entry name" value="C1.5.4:_Enolase-phosphatase_Li"/>
    <property type="match status" value="1"/>
</dbReference>
<dbReference type="InterPro" id="IPR023943">
    <property type="entry name" value="Enolase-ppase_E1"/>
</dbReference>
<evidence type="ECO:0000313" key="8">
    <source>
        <dbReference type="Proteomes" id="UP000054321"/>
    </source>
</evidence>
<gene>
    <name evidence="6" type="primary">UTR4</name>
    <name evidence="7" type="ORF">OIDMADRAFT_60182</name>
</gene>
<reference evidence="7 8" key="1">
    <citation type="submission" date="2014-04" db="EMBL/GenBank/DDBJ databases">
        <authorList>
            <consortium name="DOE Joint Genome Institute"/>
            <person name="Kuo A."/>
            <person name="Martino E."/>
            <person name="Perotto S."/>
            <person name="Kohler A."/>
            <person name="Nagy L.G."/>
            <person name="Floudas D."/>
            <person name="Copeland A."/>
            <person name="Barry K.W."/>
            <person name="Cichocki N."/>
            <person name="Veneault-Fourrey C."/>
            <person name="LaButti K."/>
            <person name="Lindquist E.A."/>
            <person name="Lipzen A."/>
            <person name="Lundell T."/>
            <person name="Morin E."/>
            <person name="Murat C."/>
            <person name="Sun H."/>
            <person name="Tunlid A."/>
            <person name="Henrissat B."/>
            <person name="Grigoriev I.V."/>
            <person name="Hibbett D.S."/>
            <person name="Martin F."/>
            <person name="Nordberg H.P."/>
            <person name="Cantor M.N."/>
            <person name="Hua S.X."/>
        </authorList>
    </citation>
    <scope>NUCLEOTIDE SEQUENCE [LARGE SCALE GENOMIC DNA]</scope>
    <source>
        <strain evidence="7 8">Zn</strain>
    </source>
</reference>